<dbReference type="InterPro" id="IPR011701">
    <property type="entry name" value="MFS"/>
</dbReference>
<feature type="transmembrane region" description="Helical" evidence="6">
    <location>
        <begin position="62"/>
        <end position="82"/>
    </location>
</feature>
<dbReference type="GO" id="GO:0016020">
    <property type="term" value="C:membrane"/>
    <property type="evidence" value="ECO:0007669"/>
    <property type="project" value="UniProtKB-SubCell"/>
</dbReference>
<evidence type="ECO:0000256" key="4">
    <source>
        <dbReference type="ARBA" id="ARBA00022989"/>
    </source>
</evidence>
<evidence type="ECO:0000256" key="5">
    <source>
        <dbReference type="ARBA" id="ARBA00023136"/>
    </source>
</evidence>
<feature type="transmembrane region" description="Helical" evidence="6">
    <location>
        <begin position="365"/>
        <end position="382"/>
    </location>
</feature>
<protein>
    <submittedName>
        <fullName evidence="8">Multidrug DMT transporter permease</fullName>
    </submittedName>
</protein>
<dbReference type="InterPro" id="IPR020846">
    <property type="entry name" value="MFS_dom"/>
</dbReference>
<dbReference type="Pfam" id="PF07690">
    <property type="entry name" value="MFS_1"/>
    <property type="match status" value="1"/>
</dbReference>
<name>A0A317DUG6_9PROT</name>
<dbReference type="GO" id="GO:0022857">
    <property type="term" value="F:transmembrane transporter activity"/>
    <property type="evidence" value="ECO:0007669"/>
    <property type="project" value="InterPro"/>
</dbReference>
<keyword evidence="4 6" id="KW-1133">Transmembrane helix</keyword>
<sequence>MAVLTGGMAKDAALADSPSRATAYAWVVFALTFGLLLSDYMSRQVLNSVFPLLKADWGLSDAELGSLSGVVALTVGILTLPLSLAAARFGQVRSLIAMALCWSAATIGCALATGYGEMMIARLCVGVGEAAYGSVGIALILGIFPRHMRSTLTGAFMAGGAFGSVLGMAIGGVVAVHMGWRWSFGVMGLFGAALAFGFFLTVTERRLAKAGGKTAAATPDATARMDVRTAVTSLFSSVSVVCAYAGSGFQLFIMAAVIAWMPSYLNRYYALPADKAASLGALFVLIGALGMIGCGIATDRFSRTVPARKWLFAVAYALLSCILLTAAFALGPGTAQLVLIGAAMLTVAGTAGPAGAMVANLTPPAVHAAAFATLTLANNIFGLAPGPYLTGLLADRIGLDGALQWAPAVSIAAACCFLIGRRRYARDLGRLGTPA</sequence>
<evidence type="ECO:0000256" key="6">
    <source>
        <dbReference type="SAM" id="Phobius"/>
    </source>
</evidence>
<feature type="transmembrane region" description="Helical" evidence="6">
    <location>
        <begin position="234"/>
        <end position="259"/>
    </location>
</feature>
<evidence type="ECO:0000259" key="7">
    <source>
        <dbReference type="PROSITE" id="PS50850"/>
    </source>
</evidence>
<keyword evidence="5 6" id="KW-0472">Membrane</keyword>
<feature type="transmembrane region" description="Helical" evidence="6">
    <location>
        <begin position="279"/>
        <end position="298"/>
    </location>
</feature>
<keyword evidence="9" id="KW-1185">Reference proteome</keyword>
<feature type="transmembrane region" description="Helical" evidence="6">
    <location>
        <begin position="402"/>
        <end position="420"/>
    </location>
</feature>
<feature type="transmembrane region" description="Helical" evidence="6">
    <location>
        <begin position="156"/>
        <end position="176"/>
    </location>
</feature>
<gene>
    <name evidence="8" type="ORF">DKG75_20325</name>
</gene>
<dbReference type="SUPFAM" id="SSF103473">
    <property type="entry name" value="MFS general substrate transporter"/>
    <property type="match status" value="1"/>
</dbReference>
<proteinExistence type="predicted"/>
<evidence type="ECO:0000256" key="1">
    <source>
        <dbReference type="ARBA" id="ARBA00004141"/>
    </source>
</evidence>
<feature type="transmembrane region" description="Helical" evidence="6">
    <location>
        <begin position="182"/>
        <end position="203"/>
    </location>
</feature>
<reference evidence="9" key="1">
    <citation type="submission" date="2018-05" db="EMBL/GenBank/DDBJ databases">
        <title>Zavarzinia sp. HR-AS.</title>
        <authorList>
            <person name="Lee Y."/>
            <person name="Jeon C.O."/>
        </authorList>
    </citation>
    <scope>NUCLEOTIDE SEQUENCE [LARGE SCALE GENOMIC DNA]</scope>
    <source>
        <strain evidence="9">DSM 1231</strain>
    </source>
</reference>
<evidence type="ECO:0000256" key="3">
    <source>
        <dbReference type="ARBA" id="ARBA00022692"/>
    </source>
</evidence>
<dbReference type="AlphaFoldDB" id="A0A317DUG6"/>
<keyword evidence="3 6" id="KW-0812">Transmembrane</keyword>
<dbReference type="Gene3D" id="1.20.1250.20">
    <property type="entry name" value="MFS general substrate transporter like domains"/>
    <property type="match status" value="2"/>
</dbReference>
<dbReference type="OrthoDB" id="9773957at2"/>
<feature type="transmembrane region" description="Helical" evidence="6">
    <location>
        <begin position="310"/>
        <end position="331"/>
    </location>
</feature>
<dbReference type="EMBL" id="QGLF01000006">
    <property type="protein sequence ID" value="PWR18319.1"/>
    <property type="molecule type" value="Genomic_DNA"/>
</dbReference>
<dbReference type="Proteomes" id="UP000246077">
    <property type="component" value="Unassembled WGS sequence"/>
</dbReference>
<dbReference type="PANTHER" id="PTHR23505">
    <property type="entry name" value="SPINSTER"/>
    <property type="match status" value="1"/>
</dbReference>
<dbReference type="PROSITE" id="PS50850">
    <property type="entry name" value="MFS"/>
    <property type="match status" value="1"/>
</dbReference>
<dbReference type="InterPro" id="IPR044770">
    <property type="entry name" value="MFS_spinster-like"/>
</dbReference>
<comment type="caution">
    <text evidence="8">The sequence shown here is derived from an EMBL/GenBank/DDBJ whole genome shotgun (WGS) entry which is preliminary data.</text>
</comment>
<evidence type="ECO:0000313" key="9">
    <source>
        <dbReference type="Proteomes" id="UP000246077"/>
    </source>
</evidence>
<dbReference type="InterPro" id="IPR036259">
    <property type="entry name" value="MFS_trans_sf"/>
</dbReference>
<feature type="transmembrane region" description="Helical" evidence="6">
    <location>
        <begin position="337"/>
        <end position="358"/>
    </location>
</feature>
<keyword evidence="2" id="KW-0813">Transport</keyword>
<evidence type="ECO:0000313" key="8">
    <source>
        <dbReference type="EMBL" id="PWR18319.1"/>
    </source>
</evidence>
<feature type="transmembrane region" description="Helical" evidence="6">
    <location>
        <begin position="119"/>
        <end position="144"/>
    </location>
</feature>
<evidence type="ECO:0000256" key="2">
    <source>
        <dbReference type="ARBA" id="ARBA00022448"/>
    </source>
</evidence>
<feature type="domain" description="Major facilitator superfamily (MFS) profile" evidence="7">
    <location>
        <begin position="27"/>
        <end position="424"/>
    </location>
</feature>
<feature type="transmembrane region" description="Helical" evidence="6">
    <location>
        <begin position="94"/>
        <end position="113"/>
    </location>
</feature>
<accession>A0A317DUG6</accession>
<dbReference type="RefSeq" id="WP_109923026.1">
    <property type="nucleotide sequence ID" value="NZ_QGLF01000006.1"/>
</dbReference>
<organism evidence="8 9">
    <name type="scientific">Zavarzinia compransoris</name>
    <dbReference type="NCBI Taxonomy" id="1264899"/>
    <lineage>
        <taxon>Bacteria</taxon>
        <taxon>Pseudomonadati</taxon>
        <taxon>Pseudomonadota</taxon>
        <taxon>Alphaproteobacteria</taxon>
        <taxon>Rhodospirillales</taxon>
        <taxon>Zavarziniaceae</taxon>
        <taxon>Zavarzinia</taxon>
    </lineage>
</organism>
<feature type="transmembrane region" description="Helical" evidence="6">
    <location>
        <begin position="21"/>
        <end position="42"/>
    </location>
</feature>
<comment type="subcellular location">
    <subcellularLocation>
        <location evidence="1">Membrane</location>
        <topology evidence="1">Multi-pass membrane protein</topology>
    </subcellularLocation>
</comment>
<dbReference type="PANTHER" id="PTHR23505:SF79">
    <property type="entry name" value="PROTEIN SPINSTER"/>
    <property type="match status" value="1"/>
</dbReference>